<dbReference type="OrthoDB" id="438939at2759"/>
<dbReference type="GO" id="GO:0003729">
    <property type="term" value="F:mRNA binding"/>
    <property type="evidence" value="ECO:0007669"/>
    <property type="project" value="InterPro"/>
</dbReference>
<feature type="compositionally biased region" description="Basic and acidic residues" evidence="12">
    <location>
        <begin position="243"/>
        <end position="253"/>
    </location>
</feature>
<dbReference type="FunFam" id="1.25.10.10:FF:000810">
    <property type="entry name" value="Splicing factor 3B subunit 1"/>
    <property type="match status" value="1"/>
</dbReference>
<keyword evidence="11" id="KW-0175">Coiled coil</keyword>
<evidence type="ECO:0000256" key="7">
    <source>
        <dbReference type="ARBA" id="ARBA00023242"/>
    </source>
</evidence>
<reference evidence="15 16" key="1">
    <citation type="submission" date="2018-11" db="EMBL/GenBank/DDBJ databases">
        <authorList>
            <person name="Lopez-Roques C."/>
            <person name="Donnadieu C."/>
            <person name="Bouchez O."/>
            <person name="Klopp C."/>
            <person name="Cabau C."/>
            <person name="Zahm M."/>
        </authorList>
    </citation>
    <scope>NUCLEOTIDE SEQUENCE [LARGE SCALE GENOMIC DNA]</scope>
    <source>
        <strain evidence="15">RS831</strain>
        <tissue evidence="15">Whole body</tissue>
    </source>
</reference>
<dbReference type="GO" id="GO:0000245">
    <property type="term" value="P:spliceosomal complex assembly"/>
    <property type="evidence" value="ECO:0007669"/>
    <property type="project" value="InterPro"/>
</dbReference>
<evidence type="ECO:0000256" key="8">
    <source>
        <dbReference type="ARBA" id="ARBA00070532"/>
    </source>
</evidence>
<dbReference type="GO" id="GO:0005686">
    <property type="term" value="C:U2 snRNP"/>
    <property type="evidence" value="ECO:0007669"/>
    <property type="project" value="UniProtKB-ARBA"/>
</dbReference>
<feature type="compositionally biased region" description="Acidic residues" evidence="12">
    <location>
        <begin position="65"/>
        <end position="74"/>
    </location>
</feature>
<evidence type="ECO:0000256" key="6">
    <source>
        <dbReference type="ARBA" id="ARBA00023187"/>
    </source>
</evidence>
<evidence type="ECO:0000256" key="4">
    <source>
        <dbReference type="ARBA" id="ARBA00022728"/>
    </source>
</evidence>
<dbReference type="EMBL" id="CM012453">
    <property type="protein sequence ID" value="RVE61126.1"/>
    <property type="molecule type" value="Genomic_DNA"/>
</dbReference>
<dbReference type="GO" id="GO:0000785">
    <property type="term" value="C:chromatin"/>
    <property type="evidence" value="ECO:0007669"/>
    <property type="project" value="UniProtKB-ARBA"/>
</dbReference>
<dbReference type="Gene3D" id="1.25.10.10">
    <property type="entry name" value="Leucine-rich Repeat Variant"/>
    <property type="match status" value="2"/>
</dbReference>
<reference evidence="15 16" key="2">
    <citation type="submission" date="2019-01" db="EMBL/GenBank/DDBJ databases">
        <title>A chromosome length genome reference of the Java medaka (oryzias javanicus).</title>
        <authorList>
            <person name="Herpin A."/>
            <person name="Takehana Y."/>
            <person name="Naruse K."/>
            <person name="Ansai S."/>
            <person name="Kawaguchi M."/>
        </authorList>
    </citation>
    <scope>NUCLEOTIDE SEQUENCE [LARGE SCALE GENOMIC DNA]</scope>
    <source>
        <strain evidence="15">RS831</strain>
        <tissue evidence="15">Whole body</tissue>
    </source>
</reference>
<dbReference type="InterPro" id="IPR054573">
    <property type="entry name" value="PP2A/SF3B1-like_HEAT"/>
</dbReference>
<evidence type="ECO:0000256" key="12">
    <source>
        <dbReference type="SAM" id="MobiDB-lite"/>
    </source>
</evidence>
<sequence>MAKIAKTHEDIEAQILEIQGMKASLKEQDGGQGVGLDSTGFYDQEIYGGSDSRFAGYVTSIAANEQEDDDEEDTSTSLLGQKKPGYHAPVAMLNSIPQSDDHYDPFAEHRPQKIADREDEYKARRRQMIISPERLDPFADGGKTPDPKLQVRSYVDVMLEQNLSKEEREIRQQLAEKAKSGDLKVVNGSAASQAMQKRKRRWDQTADQTPSNSTPKKVSSWDQADASAETPGHTPAHTPSNSRWDETPGRPKGSETPGATPSSRMWDPTPSHTPAGTATPGRDTPGHATPGHGGATGSVRKNRWDETPKTERETPGHGSGWAETPRTDRGEESVGETPTPGASKRKSRWDLTPASQMGSSTPLLTPGKTPLGTPAMNMATPTPGHLMSMTPEQLQAWRWEREIDERNRPLTDEELDAMFPEGYKVLPPPAGYVPIRTPARKLSATPTPIGGMTGFHMQVEDRTTKQMNDQPSGNLPFLKPDDIQYFDKLLVEVDESTLSPEEQKERKIMKLLLKIKNGTPPMRKAALRQITDKAREFGAGPLFNQILPLLMSPTLEDQERHLLVKVIDRILYKLDDLVRPYVHKILVVIEPLLIDEDYYARVEGREIISNLAKAAGLATMISTMRPDIDNMDEYVRNTTARAFAVVASALGIPSLLPFLKAVCKSKKSWQARHTGIKIVQQIAILMGCAILPHLRSLVEIIEHGLVDEQQKPLPPYGIESFDSVLKPLWKGIRQHRGKGLAAFLKAIGYLIPLMDAEYANYYTREVMLILIREFQSPDEEMKKIVLKVVKQCCGTDGVEANYIKTEILPPFFKHFWQHRMALDRRNYRQLVDTTVELANKVGAAEIISRIVDDLKDEAEQYRKMVMETIEKIMGNLGAADIDHKLEEQLIDGILYAFQEQTTEDSVMLNGFGTVVNALGKRVKPYLPQICGTVLWRLNNKSAKVRQQAADLISRTAVVMKTCQEEKLMGHLGVVLYEYLGEEYPEVLGSILGALKAIVNVIGMHKMTPPIKDLLPRLTPILKNRHEKVQENCIDLVGRIADRGAEYVSAREWMRICFELLELLKAHKKAIRRATVNTFGYIAKAIGPHDVLATLLNNLKVQERQNRVCTTVAIAIVAETCSPFTVLPALMNEYRVPELNVQNGVLKSLSFLFEYIGEMGKDYIYAVTPLLEDALMDRDLVHRQTASAVVQHMSLGVYGFGCEDSLNHLLNYVWPNVFETSPHVIQAVMGALEGLRVALGPCRMLQYCLQGLFHPARKVRDVYWKIYNSIYIGSQDALIAQYPQVYNDDKNVYVRYELEYVL</sequence>
<feature type="compositionally biased region" description="Polar residues" evidence="12">
    <location>
        <begin position="353"/>
        <end position="363"/>
    </location>
</feature>
<dbReference type="SUPFAM" id="SSF48371">
    <property type="entry name" value="ARM repeat"/>
    <property type="match status" value="1"/>
</dbReference>
<feature type="compositionally biased region" description="Basic and acidic residues" evidence="12">
    <location>
        <begin position="302"/>
        <end position="315"/>
    </location>
</feature>
<proteinExistence type="inferred from homology"/>
<evidence type="ECO:0000259" key="13">
    <source>
        <dbReference type="Pfam" id="PF08920"/>
    </source>
</evidence>
<feature type="coiled-coil region" evidence="11">
    <location>
        <begin position="844"/>
        <end position="871"/>
    </location>
</feature>
<keyword evidence="7" id="KW-0539">Nucleus</keyword>
<name>A0A437CE61_ORYJA</name>
<feature type="compositionally biased region" description="Basic and acidic residues" evidence="12">
    <location>
        <begin position="172"/>
        <end position="182"/>
    </location>
</feature>
<feature type="region of interest" description="Disordered" evidence="12">
    <location>
        <begin position="63"/>
        <end position="149"/>
    </location>
</feature>
<dbReference type="InterPro" id="IPR015016">
    <property type="entry name" value="SF3b_su1"/>
</dbReference>
<dbReference type="PANTHER" id="PTHR12097">
    <property type="entry name" value="SPLICING FACTOR 3B, SUBUNIT 1-RELATED"/>
    <property type="match status" value="1"/>
</dbReference>
<evidence type="ECO:0000256" key="3">
    <source>
        <dbReference type="ARBA" id="ARBA00022664"/>
    </source>
</evidence>
<keyword evidence="6" id="KW-0508">mRNA splicing</keyword>
<comment type="similarity">
    <text evidence="2">Belongs to the SF3B1 family.</text>
</comment>
<keyword evidence="5" id="KW-0677">Repeat</keyword>
<dbReference type="Proteomes" id="UP000283210">
    <property type="component" value="Chromosome 17"/>
</dbReference>
<evidence type="ECO:0000256" key="1">
    <source>
        <dbReference type="ARBA" id="ARBA00004324"/>
    </source>
</evidence>
<keyword evidence="3" id="KW-0507">mRNA processing</keyword>
<dbReference type="InterPro" id="IPR016024">
    <property type="entry name" value="ARM-type_fold"/>
</dbReference>
<dbReference type="InterPro" id="IPR011989">
    <property type="entry name" value="ARM-like"/>
</dbReference>
<evidence type="ECO:0000256" key="2">
    <source>
        <dbReference type="ARBA" id="ARBA00005754"/>
    </source>
</evidence>
<accession>A0A437CE61</accession>
<evidence type="ECO:0000259" key="14">
    <source>
        <dbReference type="Pfam" id="PF22646"/>
    </source>
</evidence>
<dbReference type="FunFam" id="1.25.10.10:FF:000088">
    <property type="entry name" value="Splicing factor 3b, subunit 1"/>
    <property type="match status" value="1"/>
</dbReference>
<evidence type="ECO:0000256" key="11">
    <source>
        <dbReference type="SAM" id="Coils"/>
    </source>
</evidence>
<feature type="domain" description="Splicing factor 3B subunit 1" evidence="13">
    <location>
        <begin position="340"/>
        <end position="462"/>
    </location>
</feature>
<feature type="region of interest" description="Disordered" evidence="12">
    <location>
        <begin position="172"/>
        <end position="374"/>
    </location>
</feature>
<dbReference type="FunFam" id="1.25.10.10:FF:000303">
    <property type="entry name" value="splicing factor 3B subunit 1"/>
    <property type="match status" value="1"/>
</dbReference>
<feature type="compositionally biased region" description="Polar residues" evidence="12">
    <location>
        <begin position="205"/>
        <end position="222"/>
    </location>
</feature>
<evidence type="ECO:0000313" key="16">
    <source>
        <dbReference type="Proteomes" id="UP000283210"/>
    </source>
</evidence>
<feature type="domain" description="Phosphatase PP2A regulatory subunit A/Splicing factor 3B subunit 1-like HEAT repeat" evidence="14">
    <location>
        <begin position="1083"/>
        <end position="1155"/>
    </location>
</feature>
<dbReference type="Pfam" id="PF08920">
    <property type="entry name" value="SF3b1"/>
    <property type="match status" value="1"/>
</dbReference>
<evidence type="ECO:0000256" key="5">
    <source>
        <dbReference type="ARBA" id="ARBA00022737"/>
    </source>
</evidence>
<feature type="compositionally biased region" description="Basic and acidic residues" evidence="12">
    <location>
        <begin position="99"/>
        <end position="122"/>
    </location>
</feature>
<comment type="subcellular location">
    <subcellularLocation>
        <location evidence="1">Nucleus speckle</location>
    </subcellularLocation>
</comment>
<dbReference type="GO" id="GO:0016607">
    <property type="term" value="C:nuclear speck"/>
    <property type="evidence" value="ECO:0007669"/>
    <property type="project" value="UniProtKB-SubCell"/>
</dbReference>
<protein>
    <recommendedName>
        <fullName evidence="8">Splicing factor 3B subunit 1</fullName>
    </recommendedName>
    <alternativeName>
        <fullName evidence="9">Pre-mRNA-splicing factor SF3b 155 kDa subunit</fullName>
    </alternativeName>
    <alternativeName>
        <fullName evidence="10">Spliceosome-associated protein 155</fullName>
    </alternativeName>
</protein>
<dbReference type="Pfam" id="PF22646">
    <property type="entry name" value="PPP2R1A-like_HEAT"/>
    <property type="match status" value="1"/>
</dbReference>
<keyword evidence="16" id="KW-1185">Reference proteome</keyword>
<dbReference type="GO" id="GO:0005681">
    <property type="term" value="C:spliceosomal complex"/>
    <property type="evidence" value="ECO:0007669"/>
    <property type="project" value="UniProtKB-KW"/>
</dbReference>
<evidence type="ECO:0000256" key="9">
    <source>
        <dbReference type="ARBA" id="ARBA00076941"/>
    </source>
</evidence>
<gene>
    <name evidence="15" type="ORF">OJAV_G00167620</name>
</gene>
<dbReference type="InterPro" id="IPR038737">
    <property type="entry name" value="SF3b_su1-like"/>
</dbReference>
<evidence type="ECO:0000256" key="10">
    <source>
        <dbReference type="ARBA" id="ARBA00083579"/>
    </source>
</evidence>
<keyword evidence="4" id="KW-0747">Spliceosome</keyword>
<organism evidence="15 16">
    <name type="scientific">Oryzias javanicus</name>
    <name type="common">Javanese ricefish</name>
    <name type="synonym">Aplocheilus javanicus</name>
    <dbReference type="NCBI Taxonomy" id="123683"/>
    <lineage>
        <taxon>Eukaryota</taxon>
        <taxon>Metazoa</taxon>
        <taxon>Chordata</taxon>
        <taxon>Craniata</taxon>
        <taxon>Vertebrata</taxon>
        <taxon>Euteleostomi</taxon>
        <taxon>Actinopterygii</taxon>
        <taxon>Neopterygii</taxon>
        <taxon>Teleostei</taxon>
        <taxon>Neoteleostei</taxon>
        <taxon>Acanthomorphata</taxon>
        <taxon>Ovalentaria</taxon>
        <taxon>Atherinomorphae</taxon>
        <taxon>Beloniformes</taxon>
        <taxon>Adrianichthyidae</taxon>
        <taxon>Oryziinae</taxon>
        <taxon>Oryzias</taxon>
    </lineage>
</organism>
<evidence type="ECO:0000313" key="15">
    <source>
        <dbReference type="EMBL" id="RVE61126.1"/>
    </source>
</evidence>